<feature type="signal peptide" evidence="1">
    <location>
        <begin position="1"/>
        <end position="21"/>
    </location>
</feature>
<dbReference type="RefSeq" id="WP_059068848.1">
    <property type="nucleotide sequence ID" value="NZ_LNAL01000006.1"/>
</dbReference>
<dbReference type="PROSITE" id="PS51257">
    <property type="entry name" value="PROKAR_LIPOPROTEIN"/>
    <property type="match status" value="1"/>
</dbReference>
<gene>
    <name evidence="2" type="ORF">ASU33_06925</name>
</gene>
<proteinExistence type="predicted"/>
<keyword evidence="3" id="KW-1185">Reference proteome</keyword>
<organism evidence="2 3">
    <name type="scientific">Solirubrum puertoriconensis</name>
    <dbReference type="NCBI Taxonomy" id="1751427"/>
    <lineage>
        <taxon>Bacteria</taxon>
        <taxon>Pseudomonadati</taxon>
        <taxon>Bacteroidota</taxon>
        <taxon>Cytophagia</taxon>
        <taxon>Cytophagales</taxon>
    </lineage>
</organism>
<evidence type="ECO:0000313" key="3">
    <source>
        <dbReference type="Proteomes" id="UP000054223"/>
    </source>
</evidence>
<keyword evidence="1" id="KW-0732">Signal</keyword>
<reference evidence="2 3" key="1">
    <citation type="submission" date="2015-11" db="EMBL/GenBank/DDBJ databases">
        <title>Solirubrum puertoriconensis gen. nov. an environmental bacteria isolated in Puerto Rico.</title>
        <authorList>
            <person name="Cuebas-Irizarry M.F."/>
            <person name="Montalvo-Rodriguez R."/>
        </authorList>
    </citation>
    <scope>NUCLEOTIDE SEQUENCE [LARGE SCALE GENOMIC DNA]</scope>
    <source>
        <strain evidence="2 3">MC1A</strain>
    </source>
</reference>
<dbReference type="EMBL" id="LNAL01000006">
    <property type="protein sequence ID" value="KUG07937.1"/>
    <property type="molecule type" value="Genomic_DNA"/>
</dbReference>
<evidence type="ECO:0008006" key="4">
    <source>
        <dbReference type="Google" id="ProtNLM"/>
    </source>
</evidence>
<evidence type="ECO:0000313" key="2">
    <source>
        <dbReference type="EMBL" id="KUG07937.1"/>
    </source>
</evidence>
<protein>
    <recommendedName>
        <fullName evidence="4">Lipoprotein</fullName>
    </recommendedName>
</protein>
<accession>A0A9X0L4S2</accession>
<evidence type="ECO:0000256" key="1">
    <source>
        <dbReference type="SAM" id="SignalP"/>
    </source>
</evidence>
<dbReference type="Proteomes" id="UP000054223">
    <property type="component" value="Unassembled WGS sequence"/>
</dbReference>
<feature type="chain" id="PRO_5040837363" description="Lipoprotein" evidence="1">
    <location>
        <begin position="22"/>
        <end position="63"/>
    </location>
</feature>
<comment type="caution">
    <text evidence="2">The sequence shown here is derived from an EMBL/GenBank/DDBJ whole genome shotgun (WGS) entry which is preliminary data.</text>
</comment>
<sequence>MRLFKVLAVAAVVLSSSGCGSVHWVVAPQKFTFSKAAPVLYLPPVGLISLVQTGNQPAPSPEL</sequence>
<dbReference type="AlphaFoldDB" id="A0A9X0L4S2"/>
<name>A0A9X0L4S2_SOLP1</name>